<comment type="caution">
    <text evidence="5">The sequence shown here is derived from an EMBL/GenBank/DDBJ whole genome shotgun (WGS) entry which is preliminary data.</text>
</comment>
<gene>
    <name evidence="5" type="ORF">RND81_04G205300</name>
</gene>
<feature type="compositionally biased region" description="Polar residues" evidence="3">
    <location>
        <begin position="465"/>
        <end position="477"/>
    </location>
</feature>
<dbReference type="SMART" id="SM01135">
    <property type="entry name" value="DIRP"/>
    <property type="match status" value="1"/>
</dbReference>
<reference evidence="5" key="1">
    <citation type="submission" date="2024-03" db="EMBL/GenBank/DDBJ databases">
        <title>WGS assembly of Saponaria officinalis var. Norfolk2.</title>
        <authorList>
            <person name="Jenkins J."/>
            <person name="Shu S."/>
            <person name="Grimwood J."/>
            <person name="Barry K."/>
            <person name="Goodstein D."/>
            <person name="Schmutz J."/>
            <person name="Leebens-Mack J."/>
            <person name="Osbourn A."/>
        </authorList>
    </citation>
    <scope>NUCLEOTIDE SEQUENCE [LARGE SCALE GENOMIC DNA]</scope>
    <source>
        <strain evidence="5">JIC</strain>
    </source>
</reference>
<feature type="region of interest" description="Disordered" evidence="3">
    <location>
        <begin position="19"/>
        <end position="39"/>
    </location>
</feature>
<evidence type="ECO:0000313" key="6">
    <source>
        <dbReference type="Proteomes" id="UP001443914"/>
    </source>
</evidence>
<name>A0AAW1LFL0_SAPOF</name>
<sequence length="1019" mass="113577">MAPVKKSKSINKGFAVLYDSSPGKEEKSKPKKRKLSDMLGPQWSKVELQRFYEAYRKYGKDWKKVASVVRSRSTEMVEALYNMNRAYLSLPEGTASVSGLIAMMTDHYNVMDGSGSEKETEDTPLMARKVHKHPKAKGRLDYKREISLQRPSVTSSEKPVQRNSLQHPAISSSDRSQSGFSFFDGIRPNIPVKKRTPRVPVSCLNSYPNKKPRKSIMNGNADELAHESSLSPKAGLNTISMHGSQTTPKRFDHLTNSQPSAREKKPKSGGFASDENSMDDSSGSYEARTEKVLSDGVDSRLALGDLKKVIKGKKKVEISETKVFDNVRDTFKLSDKRPRIYEGFLNDGAKIDRSPSRGQRRKTQEHIIEDERIVCDALQSLAEMSVLMPHLDTESDEHARAAVTVRDSTAEADAKCNVALQEESPVFSKKRKPRSSKVTKVEQLYDDSRKQARKEALAGEEVKSADSTAPISTVGQRCESSVKSPAVSLSNGEHMVETEVAVSCAQAQASSHIITPSRRKNRRKRDKTILQKDLNHAPSFFSSKCSSSDQDRVHCANDKMLHSLSCPEVRRWCAYEWFYSAIDYPWFAKREFVEYLNHVGLAHIPRLTRVEWGVIRSSLGKPRRFSERFLQEERDKLEQYRESVRTHYANLRAGLGDGLPTDLARPLSVGQQVVAIHPKTRELQNGSVLAVDRQSCLVQFDRQDFGVEFVMDIDCMPLNPVENMPELLRRQKMFNHQPIVRGAFTSASDEHVRNLDPLCRVPSFSPAVANDMKVEQVSIDSHPEVAGNGSLRASEGDMRRAPCLTQALDKKVFRQHCVSPGKLPWTHTEGNTGAVNGTLHFSDSSMLVCEEISSNVVEIVQGSREKAQKMVDVAVKVVSSMREGEDAYGQIDEAFDSSIKGDRVTNCRTASMMMSSTMPPQNPVASCSPEPQLSSHVSSAKPDASDVQIPSELITSCVATLLMIQSCTERQCPPAEVAQILDNAVTSLQPCCSQNLSIYREIQMCMGRIKTQILALVPT</sequence>
<feature type="compositionally biased region" description="Low complexity" evidence="3">
    <location>
        <begin position="171"/>
        <end position="185"/>
    </location>
</feature>
<dbReference type="InterPro" id="IPR009057">
    <property type="entry name" value="Homeodomain-like_sf"/>
</dbReference>
<dbReference type="Gene3D" id="1.20.58.1880">
    <property type="match status" value="1"/>
</dbReference>
<feature type="region of interest" description="Disordered" evidence="3">
    <location>
        <begin position="148"/>
        <end position="217"/>
    </location>
</feature>
<dbReference type="PROSITE" id="PS51293">
    <property type="entry name" value="SANT"/>
    <property type="match status" value="1"/>
</dbReference>
<feature type="compositionally biased region" description="Polar residues" evidence="3">
    <location>
        <begin position="237"/>
        <end position="260"/>
    </location>
</feature>
<comment type="subcellular location">
    <subcellularLocation>
        <location evidence="1">Nucleus</location>
    </subcellularLocation>
</comment>
<dbReference type="SMART" id="SM00717">
    <property type="entry name" value="SANT"/>
    <property type="match status" value="1"/>
</dbReference>
<protein>
    <recommendedName>
        <fullName evidence="4">SANT domain-containing protein</fullName>
    </recommendedName>
</protein>
<dbReference type="InterPro" id="IPR033471">
    <property type="entry name" value="DIRP"/>
</dbReference>
<dbReference type="PANTHER" id="PTHR21689">
    <property type="entry name" value="LIN-9"/>
    <property type="match status" value="1"/>
</dbReference>
<dbReference type="EMBL" id="JBDFQZ010000004">
    <property type="protein sequence ID" value="KAK9735432.1"/>
    <property type="molecule type" value="Genomic_DNA"/>
</dbReference>
<feature type="region of interest" description="Disordered" evidence="3">
    <location>
        <begin position="456"/>
        <end position="477"/>
    </location>
</feature>
<dbReference type="GO" id="GO:0003677">
    <property type="term" value="F:DNA binding"/>
    <property type="evidence" value="ECO:0007669"/>
    <property type="project" value="TreeGrafter"/>
</dbReference>
<organism evidence="5 6">
    <name type="scientific">Saponaria officinalis</name>
    <name type="common">Common soapwort</name>
    <name type="synonym">Lychnis saponaria</name>
    <dbReference type="NCBI Taxonomy" id="3572"/>
    <lineage>
        <taxon>Eukaryota</taxon>
        <taxon>Viridiplantae</taxon>
        <taxon>Streptophyta</taxon>
        <taxon>Embryophyta</taxon>
        <taxon>Tracheophyta</taxon>
        <taxon>Spermatophyta</taxon>
        <taxon>Magnoliopsida</taxon>
        <taxon>eudicotyledons</taxon>
        <taxon>Gunneridae</taxon>
        <taxon>Pentapetalae</taxon>
        <taxon>Caryophyllales</taxon>
        <taxon>Caryophyllaceae</taxon>
        <taxon>Caryophylleae</taxon>
        <taxon>Saponaria</taxon>
    </lineage>
</organism>
<dbReference type="GO" id="GO:0006351">
    <property type="term" value="P:DNA-templated transcription"/>
    <property type="evidence" value="ECO:0007669"/>
    <property type="project" value="InterPro"/>
</dbReference>
<evidence type="ECO:0000256" key="1">
    <source>
        <dbReference type="ARBA" id="ARBA00004123"/>
    </source>
</evidence>
<evidence type="ECO:0000313" key="5">
    <source>
        <dbReference type="EMBL" id="KAK9735432.1"/>
    </source>
</evidence>
<dbReference type="Proteomes" id="UP001443914">
    <property type="component" value="Unassembled WGS sequence"/>
</dbReference>
<dbReference type="InterPro" id="IPR017884">
    <property type="entry name" value="SANT_dom"/>
</dbReference>
<keyword evidence="6" id="KW-1185">Reference proteome</keyword>
<dbReference type="SUPFAM" id="SSF46689">
    <property type="entry name" value="Homeodomain-like"/>
    <property type="match status" value="1"/>
</dbReference>
<dbReference type="Pfam" id="PF00249">
    <property type="entry name" value="Myb_DNA-binding"/>
    <property type="match status" value="1"/>
</dbReference>
<feature type="region of interest" description="Disordered" evidence="3">
    <location>
        <begin position="233"/>
        <end position="290"/>
    </location>
</feature>
<feature type="compositionally biased region" description="Polar residues" evidence="3">
    <location>
        <begin position="149"/>
        <end position="170"/>
    </location>
</feature>
<dbReference type="AlphaFoldDB" id="A0AAW1LFL0"/>
<dbReference type="GO" id="GO:0051726">
    <property type="term" value="P:regulation of cell cycle"/>
    <property type="evidence" value="ECO:0007669"/>
    <property type="project" value="TreeGrafter"/>
</dbReference>
<evidence type="ECO:0000259" key="4">
    <source>
        <dbReference type="PROSITE" id="PS51293"/>
    </source>
</evidence>
<dbReference type="InterPro" id="IPR010561">
    <property type="entry name" value="LIN-9/ALY1"/>
</dbReference>
<accession>A0AAW1LFL0</accession>
<dbReference type="InterPro" id="IPR001005">
    <property type="entry name" value="SANT/Myb"/>
</dbReference>
<dbReference type="GO" id="GO:0006357">
    <property type="term" value="P:regulation of transcription by RNA polymerase II"/>
    <property type="evidence" value="ECO:0007669"/>
    <property type="project" value="TreeGrafter"/>
</dbReference>
<feature type="domain" description="SANT" evidence="4">
    <location>
        <begin position="38"/>
        <end position="75"/>
    </location>
</feature>
<evidence type="ECO:0000256" key="2">
    <source>
        <dbReference type="ARBA" id="ARBA00023242"/>
    </source>
</evidence>
<keyword evidence="2" id="KW-0539">Nucleus</keyword>
<feature type="compositionally biased region" description="Polar residues" evidence="3">
    <location>
        <begin position="918"/>
        <end position="938"/>
    </location>
</feature>
<dbReference type="Pfam" id="PF06584">
    <property type="entry name" value="DIRP"/>
    <property type="match status" value="1"/>
</dbReference>
<dbReference type="PANTHER" id="PTHR21689:SF2">
    <property type="entry name" value="PROTEIN LIN-9 HOMOLOG"/>
    <property type="match status" value="1"/>
</dbReference>
<evidence type="ECO:0000256" key="3">
    <source>
        <dbReference type="SAM" id="MobiDB-lite"/>
    </source>
</evidence>
<proteinExistence type="predicted"/>
<dbReference type="CDD" id="cd00167">
    <property type="entry name" value="SANT"/>
    <property type="match status" value="1"/>
</dbReference>
<dbReference type="GO" id="GO:0005654">
    <property type="term" value="C:nucleoplasm"/>
    <property type="evidence" value="ECO:0007669"/>
    <property type="project" value="TreeGrafter"/>
</dbReference>
<feature type="region of interest" description="Disordered" evidence="3">
    <location>
        <begin position="918"/>
        <end position="944"/>
    </location>
</feature>
<dbReference type="GO" id="GO:0017053">
    <property type="term" value="C:transcription repressor complex"/>
    <property type="evidence" value="ECO:0007669"/>
    <property type="project" value="InterPro"/>
</dbReference>